<gene>
    <name evidence="1" type="ORF">C7V51_09660</name>
</gene>
<protein>
    <submittedName>
        <fullName evidence="1">Uncharacterized protein</fullName>
    </submittedName>
</protein>
<reference evidence="1 2" key="1">
    <citation type="submission" date="2018-03" db="EMBL/GenBank/DDBJ databases">
        <title>Bacteriophage NCPPB3778 and a type I-E CRISPR drive the evolution of the US Biological Select Agent, Rathayibacter toxicus.</title>
        <authorList>
            <person name="Davis E.W.II."/>
            <person name="Tabima J.F."/>
            <person name="Weisberg A.J."/>
            <person name="Dantas Lopes L."/>
            <person name="Wiseman M.S."/>
            <person name="Wiseman M.S."/>
            <person name="Pupko T."/>
            <person name="Belcher M.S."/>
            <person name="Sechler A.J."/>
            <person name="Tancos M.A."/>
            <person name="Schroeder B.K."/>
            <person name="Murray T.D."/>
            <person name="Luster D.G."/>
            <person name="Schneider W.L."/>
            <person name="Rogers E."/>
            <person name="Andreote F.D."/>
            <person name="Grunwald N.J."/>
            <person name="Putnam M.L."/>
            <person name="Chang J.H."/>
        </authorList>
    </citation>
    <scope>NUCLEOTIDE SEQUENCE [LARGE SCALE GENOMIC DNA]</scope>
    <source>
        <strain evidence="1 2">NCCPB 2253</strain>
    </source>
</reference>
<dbReference type="AlphaFoldDB" id="A0AAD1ADE6"/>
<accession>A0AAD1ADE6</accession>
<dbReference type="Proteomes" id="UP000283946">
    <property type="component" value="Chromosome"/>
</dbReference>
<evidence type="ECO:0000313" key="1">
    <source>
        <dbReference type="EMBL" id="AZZ56118.1"/>
    </source>
</evidence>
<sequence length="33" mass="3738">MPYYSYHTSDNKNKSLAAILSQDPGATYSAWAW</sequence>
<evidence type="ECO:0000313" key="2">
    <source>
        <dbReference type="Proteomes" id="UP000283946"/>
    </source>
</evidence>
<proteinExistence type="predicted"/>
<dbReference type="KEGG" id="ria:C7V51_09660"/>
<organism evidence="1 2">
    <name type="scientific">Rathayibacter iranicus</name>
    <dbReference type="NCBI Taxonomy" id="59737"/>
    <lineage>
        <taxon>Bacteria</taxon>
        <taxon>Bacillati</taxon>
        <taxon>Actinomycetota</taxon>
        <taxon>Actinomycetes</taxon>
        <taxon>Micrococcales</taxon>
        <taxon>Microbacteriaceae</taxon>
        <taxon>Rathayibacter</taxon>
    </lineage>
</organism>
<name>A0AAD1ADE6_9MICO</name>
<dbReference type="EMBL" id="CP028130">
    <property type="protein sequence ID" value="AZZ56118.1"/>
    <property type="molecule type" value="Genomic_DNA"/>
</dbReference>